<protein>
    <recommendedName>
        <fullName evidence="8">Ribosome maturation protein SDO1</fullName>
    </recommendedName>
</protein>
<dbReference type="Gene3D" id="3.30.1250.10">
    <property type="entry name" value="Ribosome maturation protein SBDS, N-terminal domain"/>
    <property type="match status" value="1"/>
</dbReference>
<dbReference type="InterPro" id="IPR018978">
    <property type="entry name" value="SDO1/SBDS_central"/>
</dbReference>
<comment type="caution">
    <text evidence="12">The sequence shown here is derived from an EMBL/GenBank/DDBJ whole genome shotgun (WGS) entry which is preliminary data.</text>
</comment>
<dbReference type="PANTHER" id="PTHR10927:SF1">
    <property type="entry name" value="RIBOSOME MATURATION PROTEIN SBDS"/>
    <property type="match status" value="1"/>
</dbReference>
<comment type="similarity">
    <text evidence="3">Belongs to the SDO1/SBDS family.</text>
</comment>
<evidence type="ECO:0000256" key="3">
    <source>
        <dbReference type="ARBA" id="ARBA00007433"/>
    </source>
</evidence>
<dbReference type="InterPro" id="IPR046928">
    <property type="entry name" value="SDO1/SBDS_C"/>
</dbReference>
<dbReference type="AlphaFoldDB" id="A0A2T9YPR5"/>
<proteinExistence type="inferred from homology"/>
<dbReference type="InterPro" id="IPR039100">
    <property type="entry name" value="Sdo1/SBDS-like"/>
</dbReference>
<feature type="domain" description="Ribosome maturation protein SDO1/SBDS N-terminal" evidence="9">
    <location>
        <begin position="15"/>
        <end position="101"/>
    </location>
</feature>
<evidence type="ECO:0000259" key="10">
    <source>
        <dbReference type="Pfam" id="PF09377"/>
    </source>
</evidence>
<keyword evidence="4" id="KW-0963">Cytoplasm</keyword>
<dbReference type="NCBIfam" id="TIGR00291">
    <property type="entry name" value="RNA_SBDS"/>
    <property type="match status" value="1"/>
</dbReference>
<dbReference type="InterPro" id="IPR019783">
    <property type="entry name" value="SDO1/SBDS_N"/>
</dbReference>
<dbReference type="InterPro" id="IPR002140">
    <property type="entry name" value="Sdo1/SBDS"/>
</dbReference>
<keyword evidence="5" id="KW-0690">Ribosome biogenesis</keyword>
<feature type="domain" description="Ribosome maturation protein SDO1/SBDS C-terminal" evidence="11">
    <location>
        <begin position="175"/>
        <end position="245"/>
    </location>
</feature>
<dbReference type="Pfam" id="PF09377">
    <property type="entry name" value="SBDS_domain_II"/>
    <property type="match status" value="1"/>
</dbReference>
<dbReference type="Gene3D" id="1.10.10.900">
    <property type="entry name" value="SBDS protein C-terminal domain, subdomain 1"/>
    <property type="match status" value="1"/>
</dbReference>
<evidence type="ECO:0000256" key="7">
    <source>
        <dbReference type="ARBA" id="ARBA00049708"/>
    </source>
</evidence>
<dbReference type="Gene3D" id="3.30.70.240">
    <property type="match status" value="1"/>
</dbReference>
<sequence>MGKIFQPVTKIQLTNVSTVRLRKGGKRFEIACYKNKVSEWKSGIEKDIDEVLQIHQIFSNVSKGQAARTEDLQKCFGTTDANQIITEILKKGEQQVSDKERANSLENAYKDIANIVAEKCVNPQTKKPYTVTIIEKAMAELHFSVKPNQSAKKQALDVIKQIQTGKKLPIERVQMRLRIGIPPLKDAKQIREKITKLIITVEEENWSSSTGCEIICLIDPGQFRLISKQLEEDCRGKEELSVLSLCNLDEDDNTFV</sequence>
<dbReference type="STRING" id="133385.A0A2T9YPR5"/>
<dbReference type="Pfam" id="PF01172">
    <property type="entry name" value="SBDS_N"/>
    <property type="match status" value="1"/>
</dbReference>
<evidence type="ECO:0000256" key="4">
    <source>
        <dbReference type="ARBA" id="ARBA00022490"/>
    </source>
</evidence>
<accession>A0A2T9YPR5</accession>
<evidence type="ECO:0000313" key="12">
    <source>
        <dbReference type="EMBL" id="PVU94350.1"/>
    </source>
</evidence>
<evidence type="ECO:0000313" key="13">
    <source>
        <dbReference type="Proteomes" id="UP000245383"/>
    </source>
</evidence>
<keyword evidence="13" id="KW-1185">Reference proteome</keyword>
<dbReference type="EMBL" id="MBFR01000094">
    <property type="protein sequence ID" value="PVU94350.1"/>
    <property type="molecule type" value="Genomic_DNA"/>
</dbReference>
<dbReference type="InterPro" id="IPR037188">
    <property type="entry name" value="Sdo1/SBDS_central_sf"/>
</dbReference>
<comment type="subcellular location">
    <subcellularLocation>
        <location evidence="2">Cytoplasm</location>
    </subcellularLocation>
    <subcellularLocation>
        <location evidence="1">Nucleus</location>
    </subcellularLocation>
</comment>
<dbReference type="FunFam" id="3.30.1250.10:FF:000001">
    <property type="entry name" value="SBDS, ribosome maturation factor"/>
    <property type="match status" value="1"/>
</dbReference>
<dbReference type="Proteomes" id="UP000245383">
    <property type="component" value="Unassembled WGS sequence"/>
</dbReference>
<dbReference type="PROSITE" id="PS01267">
    <property type="entry name" value="UPF0023"/>
    <property type="match status" value="1"/>
</dbReference>
<dbReference type="GO" id="GO:0005737">
    <property type="term" value="C:cytoplasm"/>
    <property type="evidence" value="ECO:0007669"/>
    <property type="project" value="UniProtKB-SubCell"/>
</dbReference>
<evidence type="ECO:0000256" key="8">
    <source>
        <dbReference type="ARBA" id="ARBA00071414"/>
    </source>
</evidence>
<evidence type="ECO:0000259" key="11">
    <source>
        <dbReference type="Pfam" id="PF20268"/>
    </source>
</evidence>
<comment type="subunit">
    <text evidence="7">Associates with the 60S ribosomal subunit.</text>
</comment>
<dbReference type="SUPFAM" id="SSF89895">
    <property type="entry name" value="FYSH domain"/>
    <property type="match status" value="1"/>
</dbReference>
<organism evidence="12 13">
    <name type="scientific">Smittium simulii</name>
    <dbReference type="NCBI Taxonomy" id="133385"/>
    <lineage>
        <taxon>Eukaryota</taxon>
        <taxon>Fungi</taxon>
        <taxon>Fungi incertae sedis</taxon>
        <taxon>Zoopagomycota</taxon>
        <taxon>Kickxellomycotina</taxon>
        <taxon>Harpellomycetes</taxon>
        <taxon>Harpellales</taxon>
        <taxon>Legeriomycetaceae</taxon>
        <taxon>Smittium</taxon>
    </lineage>
</organism>
<dbReference type="InterPro" id="IPR018023">
    <property type="entry name" value="Ribosome_mat_SBDS_CS"/>
</dbReference>
<evidence type="ECO:0000256" key="5">
    <source>
        <dbReference type="ARBA" id="ARBA00022517"/>
    </source>
</evidence>
<keyword evidence="6" id="KW-0539">Nucleus</keyword>
<gene>
    <name evidence="12" type="ORF">BB561_002609</name>
</gene>
<feature type="domain" description="Ribosome maturation protein SDO1/SBDS central" evidence="10">
    <location>
        <begin position="110"/>
        <end position="172"/>
    </location>
</feature>
<evidence type="ECO:0000256" key="6">
    <source>
        <dbReference type="ARBA" id="ARBA00023242"/>
    </source>
</evidence>
<dbReference type="OrthoDB" id="10253092at2759"/>
<evidence type="ECO:0000259" key="9">
    <source>
        <dbReference type="Pfam" id="PF01172"/>
    </source>
</evidence>
<dbReference type="PANTHER" id="PTHR10927">
    <property type="entry name" value="RIBOSOME MATURATION PROTEIN SBDS"/>
    <property type="match status" value="1"/>
</dbReference>
<reference evidence="12 13" key="1">
    <citation type="journal article" date="2018" name="MBio">
        <title>Comparative Genomics Reveals the Core Gene Toolbox for the Fungus-Insect Symbiosis.</title>
        <authorList>
            <person name="Wang Y."/>
            <person name="Stata M."/>
            <person name="Wang W."/>
            <person name="Stajich J.E."/>
            <person name="White M.M."/>
            <person name="Moncalvo J.M."/>
        </authorList>
    </citation>
    <scope>NUCLEOTIDE SEQUENCE [LARGE SCALE GENOMIC DNA]</scope>
    <source>
        <strain evidence="12 13">SWE-8-4</strain>
    </source>
</reference>
<dbReference type="GO" id="GO:0042256">
    <property type="term" value="P:cytosolic ribosome assembly"/>
    <property type="evidence" value="ECO:0007669"/>
    <property type="project" value="InterPro"/>
</dbReference>
<evidence type="ECO:0000256" key="2">
    <source>
        <dbReference type="ARBA" id="ARBA00004496"/>
    </source>
</evidence>
<dbReference type="InterPro" id="IPR036786">
    <property type="entry name" value="Ribosome_mat_SBDS_N_sf"/>
</dbReference>
<dbReference type="GO" id="GO:0005634">
    <property type="term" value="C:nucleus"/>
    <property type="evidence" value="ECO:0007669"/>
    <property type="project" value="UniProtKB-SubCell"/>
</dbReference>
<evidence type="ECO:0000256" key="1">
    <source>
        <dbReference type="ARBA" id="ARBA00004123"/>
    </source>
</evidence>
<dbReference type="Pfam" id="PF20268">
    <property type="entry name" value="SBDS_C"/>
    <property type="match status" value="1"/>
</dbReference>
<name>A0A2T9YPR5_9FUNG</name>
<dbReference type="SUPFAM" id="SSF109728">
    <property type="entry name" value="Hypothetical protein AF0491, middle domain"/>
    <property type="match status" value="1"/>
</dbReference>